<dbReference type="GO" id="GO:0043022">
    <property type="term" value="F:ribosome binding"/>
    <property type="evidence" value="ECO:0007669"/>
    <property type="project" value="TreeGrafter"/>
</dbReference>
<dbReference type="Proteomes" id="UP000230750">
    <property type="component" value="Unassembled WGS sequence"/>
</dbReference>
<organism evidence="1 2">
    <name type="scientific">Stichopus japonicus</name>
    <name type="common">Sea cucumber</name>
    <dbReference type="NCBI Taxonomy" id="307972"/>
    <lineage>
        <taxon>Eukaryota</taxon>
        <taxon>Metazoa</taxon>
        <taxon>Echinodermata</taxon>
        <taxon>Eleutherozoa</taxon>
        <taxon>Echinozoa</taxon>
        <taxon>Holothuroidea</taxon>
        <taxon>Aspidochirotacea</taxon>
        <taxon>Aspidochirotida</taxon>
        <taxon>Stichopodidae</taxon>
        <taxon>Apostichopus</taxon>
    </lineage>
</organism>
<dbReference type="OrthoDB" id="7249367at2759"/>
<dbReference type="GO" id="GO:0032979">
    <property type="term" value="P:protein insertion into mitochondrial inner membrane from matrix"/>
    <property type="evidence" value="ECO:0007669"/>
    <property type="project" value="TreeGrafter"/>
</dbReference>
<dbReference type="GO" id="GO:0005743">
    <property type="term" value="C:mitochondrial inner membrane"/>
    <property type="evidence" value="ECO:0007669"/>
    <property type="project" value="TreeGrafter"/>
</dbReference>
<gene>
    <name evidence="1" type="ORF">BSL78_28201</name>
</gene>
<comment type="caution">
    <text evidence="1">The sequence shown here is derived from an EMBL/GenBank/DDBJ whole genome shotgun (WGS) entry which is preliminary data.</text>
</comment>
<reference evidence="1 2" key="1">
    <citation type="journal article" date="2017" name="PLoS Biol.">
        <title>The sea cucumber genome provides insights into morphological evolution and visceral regeneration.</title>
        <authorList>
            <person name="Zhang X."/>
            <person name="Sun L."/>
            <person name="Yuan J."/>
            <person name="Sun Y."/>
            <person name="Gao Y."/>
            <person name="Zhang L."/>
            <person name="Li S."/>
            <person name="Dai H."/>
            <person name="Hamel J.F."/>
            <person name="Liu C."/>
            <person name="Yu Y."/>
            <person name="Liu S."/>
            <person name="Lin W."/>
            <person name="Guo K."/>
            <person name="Jin S."/>
            <person name="Xu P."/>
            <person name="Storey K.B."/>
            <person name="Huan P."/>
            <person name="Zhang T."/>
            <person name="Zhou Y."/>
            <person name="Zhang J."/>
            <person name="Lin C."/>
            <person name="Li X."/>
            <person name="Xing L."/>
            <person name="Huo D."/>
            <person name="Sun M."/>
            <person name="Wang L."/>
            <person name="Mercier A."/>
            <person name="Li F."/>
            <person name="Yang H."/>
            <person name="Xiang J."/>
        </authorList>
    </citation>
    <scope>NUCLEOTIDE SEQUENCE [LARGE SCALE GENOMIC DNA]</scope>
    <source>
        <strain evidence="1">Shaxun</strain>
        <tissue evidence="1">Muscle</tissue>
    </source>
</reference>
<evidence type="ECO:0000313" key="2">
    <source>
        <dbReference type="Proteomes" id="UP000230750"/>
    </source>
</evidence>
<dbReference type="AlphaFoldDB" id="A0A2G8JGT8"/>
<dbReference type="PANTHER" id="PTHR13333">
    <property type="entry name" value="M-AAA PROTEASE-INTERACTING PROTEIN 1, MITOCHONDRIAL"/>
    <property type="match status" value="1"/>
</dbReference>
<protein>
    <submittedName>
        <fullName evidence="1">Uncharacterized protein</fullName>
    </submittedName>
</protein>
<keyword evidence="2" id="KW-1185">Reference proteome</keyword>
<dbReference type="STRING" id="307972.A0A2G8JGT8"/>
<proteinExistence type="predicted"/>
<evidence type="ECO:0000313" key="1">
    <source>
        <dbReference type="EMBL" id="PIK34966.1"/>
    </source>
</evidence>
<dbReference type="EMBL" id="MRZV01002025">
    <property type="protein sequence ID" value="PIK34966.1"/>
    <property type="molecule type" value="Genomic_DNA"/>
</dbReference>
<sequence>MSARLNDQGFSIISREMSNGELDNIGKMVSPKLIPELTEVIGKMSLTDRSSLAVSIDDILYSFPQNITVHYDDKGGRFLYILMKFWCLSSAVPKEESEGYGMKIGKPPPGVSQEEFDNMGSLVSCTYEFLREVTPGVDPEWTISHIQHGKLIDTEARGYPPS</sequence>
<accession>A0A2G8JGT8</accession>
<dbReference type="PANTHER" id="PTHR13333:SF5">
    <property type="entry name" value="M-AAA PROTEASE-INTERACTING PROTEIN 1, MITOCHONDRIAL"/>
    <property type="match status" value="1"/>
</dbReference>
<name>A0A2G8JGT8_STIJA</name>